<dbReference type="EMBL" id="JAMFTS010000003">
    <property type="protein sequence ID" value="KAJ4779071.1"/>
    <property type="molecule type" value="Genomic_DNA"/>
</dbReference>
<comment type="caution">
    <text evidence="1">The sequence shown here is derived from an EMBL/GenBank/DDBJ whole genome shotgun (WGS) entry which is preliminary data.</text>
</comment>
<sequence>MDPQAFVRLSVGSLGLRLSTRINSTCTCEIRLCGSAPHMVSVPQVSSSSELNPDHQNIGSGTEAVFYIEESKLSLPSSTGCFRPTTYAYLEIAIYTGRNRSGLVDCGSSNRKHLIGKVRLEVGPGLGAGGKPVLVHNGWFSIGGRKGRAGGDLHLRVKVEPDPRYIFRFEDATVLSPQVMQLHGKTMQPIFSCKFSCDPRRSELTFASQADGTNGYLWGPGETEQKHAVMQNSHDIRKGWKVVVHDLSGSAVAAAFMSTPFVPSSGLDRVSRSNPGAFLILRPDPAGLPGSSWHPWARLEAWRENINGSREAVCLRLQLLLDGHETGVVLSETCIGCDRGGDFVLDIDSTTGVSGGGYVMSCKVGGEGRRWQGQNIKLMPLVVQLAVRHVTCIEDAAVFVALAAAVDLCVKACRPFHRKPGNGLPVSSNDQ</sequence>
<organism evidence="1 2">
    <name type="scientific">Rhynchospora pubera</name>
    <dbReference type="NCBI Taxonomy" id="906938"/>
    <lineage>
        <taxon>Eukaryota</taxon>
        <taxon>Viridiplantae</taxon>
        <taxon>Streptophyta</taxon>
        <taxon>Embryophyta</taxon>
        <taxon>Tracheophyta</taxon>
        <taxon>Spermatophyta</taxon>
        <taxon>Magnoliopsida</taxon>
        <taxon>Liliopsida</taxon>
        <taxon>Poales</taxon>
        <taxon>Cyperaceae</taxon>
        <taxon>Cyperoideae</taxon>
        <taxon>Rhynchosporeae</taxon>
        <taxon>Rhynchospora</taxon>
    </lineage>
</organism>
<dbReference type="Proteomes" id="UP001140206">
    <property type="component" value="Chromosome 3"/>
</dbReference>
<dbReference type="AlphaFoldDB" id="A0AAV8EJR5"/>
<evidence type="ECO:0000313" key="1">
    <source>
        <dbReference type="EMBL" id="KAJ4779071.1"/>
    </source>
</evidence>
<name>A0AAV8EJR5_9POAL</name>
<evidence type="ECO:0000313" key="2">
    <source>
        <dbReference type="Proteomes" id="UP001140206"/>
    </source>
</evidence>
<reference evidence="1" key="1">
    <citation type="submission" date="2022-08" db="EMBL/GenBank/DDBJ databases">
        <authorList>
            <person name="Marques A."/>
        </authorList>
    </citation>
    <scope>NUCLEOTIDE SEQUENCE</scope>
    <source>
        <strain evidence="1">RhyPub2mFocal</strain>
        <tissue evidence="1">Leaves</tissue>
    </source>
</reference>
<dbReference type="PANTHER" id="PTHR31317">
    <property type="entry name" value="OS08G0163500 PROTEIN"/>
    <property type="match status" value="1"/>
</dbReference>
<dbReference type="InterPro" id="IPR010410">
    <property type="entry name" value="DUF1005"/>
</dbReference>
<dbReference type="PANTHER" id="PTHR31317:SF4">
    <property type="entry name" value="OS08G0163500 PROTEIN"/>
    <property type="match status" value="1"/>
</dbReference>
<dbReference type="Pfam" id="PF06219">
    <property type="entry name" value="DUF1005"/>
    <property type="match status" value="2"/>
</dbReference>
<proteinExistence type="predicted"/>
<protein>
    <submittedName>
        <fullName evidence="1">DUF1005 family protein (DUF1005)</fullName>
    </submittedName>
</protein>
<keyword evidence="2" id="KW-1185">Reference proteome</keyword>
<gene>
    <name evidence="1" type="ORF">LUZ62_063328</name>
</gene>
<accession>A0AAV8EJR5</accession>